<evidence type="ECO:0000256" key="1">
    <source>
        <dbReference type="SAM" id="Phobius"/>
    </source>
</evidence>
<dbReference type="Proteomes" id="UP001629230">
    <property type="component" value="Unassembled WGS sequence"/>
</dbReference>
<keyword evidence="3" id="KW-1185">Reference proteome</keyword>
<dbReference type="EMBL" id="JAQQEZ010000050">
    <property type="protein sequence ID" value="MFM0006988.1"/>
    <property type="molecule type" value="Genomic_DNA"/>
</dbReference>
<keyword evidence="1" id="KW-0812">Transmembrane</keyword>
<evidence type="ECO:0000313" key="2">
    <source>
        <dbReference type="EMBL" id="MFM0006988.1"/>
    </source>
</evidence>
<protein>
    <submittedName>
        <fullName evidence="2">Uncharacterized protein</fullName>
    </submittedName>
</protein>
<proteinExistence type="predicted"/>
<feature type="transmembrane region" description="Helical" evidence="1">
    <location>
        <begin position="21"/>
        <end position="42"/>
    </location>
</feature>
<accession>A0ABW9B3D7</accession>
<comment type="caution">
    <text evidence="2">The sequence shown here is derived from an EMBL/GenBank/DDBJ whole genome shotgun (WGS) entry which is preliminary data.</text>
</comment>
<reference evidence="2 3" key="1">
    <citation type="journal article" date="2024" name="Chem. Sci.">
        <title>Discovery of megapolipeptins by genome mining of a Burkholderiales bacteria collection.</title>
        <authorList>
            <person name="Paulo B.S."/>
            <person name="Recchia M.J.J."/>
            <person name="Lee S."/>
            <person name="Fergusson C.H."/>
            <person name="Romanowski S.B."/>
            <person name="Hernandez A."/>
            <person name="Krull N."/>
            <person name="Liu D.Y."/>
            <person name="Cavanagh H."/>
            <person name="Bos A."/>
            <person name="Gray C.A."/>
            <person name="Murphy B.T."/>
            <person name="Linington R.G."/>
            <person name="Eustaquio A.S."/>
        </authorList>
    </citation>
    <scope>NUCLEOTIDE SEQUENCE [LARGE SCALE GENOMIC DNA]</scope>
    <source>
        <strain evidence="2 3">RL17-350-BIC-A</strain>
    </source>
</reference>
<evidence type="ECO:0000313" key="3">
    <source>
        <dbReference type="Proteomes" id="UP001629230"/>
    </source>
</evidence>
<gene>
    <name evidence="2" type="ORF">PQR57_39245</name>
</gene>
<organism evidence="2 3">
    <name type="scientific">Paraburkholderia dipogonis</name>
    <dbReference type="NCBI Taxonomy" id="1211383"/>
    <lineage>
        <taxon>Bacteria</taxon>
        <taxon>Pseudomonadati</taxon>
        <taxon>Pseudomonadota</taxon>
        <taxon>Betaproteobacteria</taxon>
        <taxon>Burkholderiales</taxon>
        <taxon>Burkholderiaceae</taxon>
        <taxon>Paraburkholderia</taxon>
    </lineage>
</organism>
<keyword evidence="1" id="KW-1133">Transmembrane helix</keyword>
<dbReference type="RefSeq" id="WP_408181477.1">
    <property type="nucleotide sequence ID" value="NZ_JAQQEZ010000050.1"/>
</dbReference>
<sequence length="118" mass="12641">MRITHFSASVPARWERLRIDHPVSLGAALLVIALSSLAFWWIQPDGLFDGGEPACPSVYAKSTGQDEALFTRGLLSLEVFSAMTRTMPRTSSSLPAVDHGLDAANASTSCAPNARIGR</sequence>
<name>A0ABW9B3D7_9BURK</name>
<keyword evidence="1" id="KW-0472">Membrane</keyword>